<keyword evidence="3" id="KW-0472">Membrane</keyword>
<keyword evidence="5" id="KW-1185">Reference proteome</keyword>
<feature type="transmembrane region" description="Helical" evidence="3">
    <location>
        <begin position="76"/>
        <end position="92"/>
    </location>
</feature>
<dbReference type="STRING" id="51642.NSMM_800003"/>
<dbReference type="InterPro" id="IPR035093">
    <property type="entry name" value="RelE/ParE_toxin_dom_sf"/>
</dbReference>
<evidence type="ECO:0000256" key="1">
    <source>
        <dbReference type="ARBA" id="ARBA00022649"/>
    </source>
</evidence>
<keyword evidence="3" id="KW-1133">Transmembrane helix</keyword>
<proteinExistence type="inferred from homology"/>
<evidence type="ECO:0000256" key="2">
    <source>
        <dbReference type="PIRNR" id="PIRNR029218"/>
    </source>
</evidence>
<gene>
    <name evidence="4" type="ORF">NSMM_800003</name>
</gene>
<name>A0A1G5SKB4_9PROT</name>
<dbReference type="OrthoDB" id="516834at2"/>
<protein>
    <recommendedName>
        <fullName evidence="2">Toxin</fullName>
    </recommendedName>
</protein>
<dbReference type="InterPro" id="IPR007712">
    <property type="entry name" value="RelE/ParE_toxin"/>
</dbReference>
<organism evidence="4 5">
    <name type="scientific">Nitrosomonas mobilis</name>
    <dbReference type="NCBI Taxonomy" id="51642"/>
    <lineage>
        <taxon>Bacteria</taxon>
        <taxon>Pseudomonadati</taxon>
        <taxon>Pseudomonadota</taxon>
        <taxon>Betaproteobacteria</taxon>
        <taxon>Nitrosomonadales</taxon>
        <taxon>Nitrosomonadaceae</taxon>
        <taxon>Nitrosomonas</taxon>
    </lineage>
</organism>
<evidence type="ECO:0000256" key="3">
    <source>
        <dbReference type="SAM" id="Phobius"/>
    </source>
</evidence>
<dbReference type="EMBL" id="FMWO01000092">
    <property type="protein sequence ID" value="SCZ86809.1"/>
    <property type="molecule type" value="Genomic_DNA"/>
</dbReference>
<dbReference type="Proteomes" id="UP000198729">
    <property type="component" value="Unassembled WGS sequence"/>
</dbReference>
<reference evidence="4 5" key="1">
    <citation type="submission" date="2016-10" db="EMBL/GenBank/DDBJ databases">
        <authorList>
            <person name="de Groot N.N."/>
        </authorList>
    </citation>
    <scope>NUCLEOTIDE SEQUENCE [LARGE SCALE GENOMIC DNA]</scope>
    <source>
        <strain evidence="4">1</strain>
    </source>
</reference>
<dbReference type="Pfam" id="PF05016">
    <property type="entry name" value="ParE_toxin"/>
    <property type="match status" value="1"/>
</dbReference>
<accession>A0A1G5SKB4</accession>
<evidence type="ECO:0000313" key="5">
    <source>
        <dbReference type="Proteomes" id="UP000198729"/>
    </source>
</evidence>
<keyword evidence="1" id="KW-1277">Toxin-antitoxin system</keyword>
<comment type="similarity">
    <text evidence="2">Belongs to the RelE toxin family.</text>
</comment>
<dbReference type="Gene3D" id="3.30.2310.20">
    <property type="entry name" value="RelE-like"/>
    <property type="match status" value="1"/>
</dbReference>
<keyword evidence="3" id="KW-0812">Transmembrane</keyword>
<evidence type="ECO:0000313" key="4">
    <source>
        <dbReference type="EMBL" id="SCZ86809.1"/>
    </source>
</evidence>
<dbReference type="PIRSF" id="PIRSF029218">
    <property type="entry name" value="ParE"/>
    <property type="match status" value="1"/>
</dbReference>
<sequence>MSSPNNYELIITDPARDDLGAIAAYTFTKWGEEQSTKYTEGLYKTIVNIANDPDTGKSRYGVPKVIKGRKSGRHVIFFRIIGQIIFIMRILHESMDHGRHL</sequence>
<dbReference type="RefSeq" id="WP_090288068.1">
    <property type="nucleotide sequence ID" value="NZ_FMWO01000092.1"/>
</dbReference>
<dbReference type="AlphaFoldDB" id="A0A1G5SKB4"/>
<dbReference type="InterPro" id="IPR028344">
    <property type="entry name" value="ParE1/4"/>
</dbReference>